<evidence type="ECO:0000313" key="3">
    <source>
        <dbReference type="Proteomes" id="UP001476282"/>
    </source>
</evidence>
<dbReference type="EMBL" id="BAABRI010000018">
    <property type="protein sequence ID" value="GAA5483863.1"/>
    <property type="molecule type" value="Genomic_DNA"/>
</dbReference>
<proteinExistence type="predicted"/>
<sequence length="74" mass="7758">MRHAALTMQPRCKHPACAPWLSKNPTPPSGLPAINSAGGTDASQSKDAVLVFLFLKSVSDKDAGKLFAPLTIPS</sequence>
<evidence type="ECO:0000256" key="1">
    <source>
        <dbReference type="SAM" id="MobiDB-lite"/>
    </source>
</evidence>
<keyword evidence="3" id="KW-1185">Reference proteome</keyword>
<protein>
    <submittedName>
        <fullName evidence="2">Uncharacterized protein</fullName>
    </submittedName>
</protein>
<dbReference type="Proteomes" id="UP001476282">
    <property type="component" value="Unassembled WGS sequence"/>
</dbReference>
<feature type="region of interest" description="Disordered" evidence="1">
    <location>
        <begin position="16"/>
        <end position="38"/>
    </location>
</feature>
<gene>
    <name evidence="2" type="ORF">Hsar01_03097</name>
</gene>
<evidence type="ECO:0000313" key="2">
    <source>
        <dbReference type="EMBL" id="GAA5483863.1"/>
    </source>
</evidence>
<name>A0ABP9UQP0_9BACT</name>
<accession>A0ABP9UQP0</accession>
<comment type="caution">
    <text evidence="2">The sequence shown here is derived from an EMBL/GenBank/DDBJ whole genome shotgun (WGS) entry which is preliminary data.</text>
</comment>
<organism evidence="2 3">
    <name type="scientific">Haloferula sargassicola</name>
    <dbReference type="NCBI Taxonomy" id="490096"/>
    <lineage>
        <taxon>Bacteria</taxon>
        <taxon>Pseudomonadati</taxon>
        <taxon>Verrucomicrobiota</taxon>
        <taxon>Verrucomicrobiia</taxon>
        <taxon>Verrucomicrobiales</taxon>
        <taxon>Verrucomicrobiaceae</taxon>
        <taxon>Haloferula</taxon>
    </lineage>
</organism>
<reference evidence="2 3" key="1">
    <citation type="submission" date="2024-02" db="EMBL/GenBank/DDBJ databases">
        <title>Haloferula sargassicola NBRC 104335.</title>
        <authorList>
            <person name="Ichikawa N."/>
            <person name="Katano-Makiyama Y."/>
            <person name="Hidaka K."/>
        </authorList>
    </citation>
    <scope>NUCLEOTIDE SEQUENCE [LARGE SCALE GENOMIC DNA]</scope>
    <source>
        <strain evidence="2 3">NBRC 104335</strain>
    </source>
</reference>